<feature type="modified residue" description="4-aspartylphosphate" evidence="6">
    <location>
        <position position="62"/>
    </location>
</feature>
<comment type="caution">
    <text evidence="10">The sequence shown here is derived from an EMBL/GenBank/DDBJ whole genome shotgun (WGS) entry which is preliminary data.</text>
</comment>
<dbReference type="InterPro" id="IPR001789">
    <property type="entry name" value="Sig_transdc_resp-reg_receiver"/>
</dbReference>
<dbReference type="Gene3D" id="6.10.250.690">
    <property type="match status" value="1"/>
</dbReference>
<keyword evidence="11" id="KW-1185">Reference proteome</keyword>
<evidence type="ECO:0000259" key="8">
    <source>
        <dbReference type="PROSITE" id="PS50110"/>
    </source>
</evidence>
<evidence type="ECO:0000256" key="7">
    <source>
        <dbReference type="PROSITE-ProRule" id="PRU01091"/>
    </source>
</evidence>
<gene>
    <name evidence="10" type="ORF">KSZ_39780</name>
</gene>
<dbReference type="InterPro" id="IPR039420">
    <property type="entry name" value="WalR-like"/>
</dbReference>
<dbReference type="Pfam" id="PF00072">
    <property type="entry name" value="Response_reg"/>
    <property type="match status" value="1"/>
</dbReference>
<dbReference type="Proteomes" id="UP000635565">
    <property type="component" value="Unassembled WGS sequence"/>
</dbReference>
<dbReference type="PANTHER" id="PTHR48111">
    <property type="entry name" value="REGULATOR OF RPOS"/>
    <property type="match status" value="1"/>
</dbReference>
<dbReference type="Gene3D" id="3.40.50.2300">
    <property type="match status" value="1"/>
</dbReference>
<dbReference type="Pfam" id="PF00486">
    <property type="entry name" value="Trans_reg_C"/>
    <property type="match status" value="1"/>
</dbReference>
<evidence type="ECO:0000313" key="11">
    <source>
        <dbReference type="Proteomes" id="UP000635565"/>
    </source>
</evidence>
<evidence type="ECO:0000256" key="1">
    <source>
        <dbReference type="ARBA" id="ARBA00022553"/>
    </source>
</evidence>
<dbReference type="CDD" id="cd17574">
    <property type="entry name" value="REC_OmpR"/>
    <property type="match status" value="1"/>
</dbReference>
<name>A0ABQ3VJ92_9CHLR</name>
<proteinExistence type="predicted"/>
<dbReference type="InterPro" id="IPR011006">
    <property type="entry name" value="CheY-like_superfamily"/>
</dbReference>
<reference evidence="10 11" key="1">
    <citation type="journal article" date="2021" name="Int. J. Syst. Evol. Microbiol.">
        <title>Reticulibacter mediterranei gen. nov., sp. nov., within the new family Reticulibacteraceae fam. nov., and Ktedonospora formicarum gen. nov., sp. nov., Ktedonobacter robiniae sp. nov., Dictyobacter formicarum sp. nov. and Dictyobacter arantiisoli sp. nov., belonging to the class Ktedonobacteria.</title>
        <authorList>
            <person name="Yabe S."/>
            <person name="Zheng Y."/>
            <person name="Wang C.M."/>
            <person name="Sakai Y."/>
            <person name="Abe K."/>
            <person name="Yokota A."/>
            <person name="Donadio S."/>
            <person name="Cavaletti L."/>
            <person name="Monciardini P."/>
        </authorList>
    </citation>
    <scope>NUCLEOTIDE SEQUENCE [LARGE SCALE GENOMIC DNA]</scope>
    <source>
        <strain evidence="10 11">SOSP1-9</strain>
    </source>
</reference>
<sequence length="231" mass="26487">MANEERELPRKSVVLIVDDEPQIVEFLRMGFSYEGFEVASVMNGFDALAAVNAHRPDIVILDIMLPGLDGMEVAQRIRQAHDTGIIMLTAREDVEDRVEGLDRGADDYITKPFIFKELMARVRAVSRRRGLQIGEVLSFQDITLNRSTRIVTRGGRPIELTPREFELLDFFLQHPRQVLTRNAILSRVWGYHYGGDDNVIEVYIKHLREKLQDTNPPQLLQTIRGVGYTLR</sequence>
<dbReference type="RefSeq" id="WP_201363599.1">
    <property type="nucleotide sequence ID" value="NZ_BNJJ01000010.1"/>
</dbReference>
<dbReference type="SUPFAM" id="SSF52172">
    <property type="entry name" value="CheY-like"/>
    <property type="match status" value="1"/>
</dbReference>
<evidence type="ECO:0000259" key="9">
    <source>
        <dbReference type="PROSITE" id="PS51755"/>
    </source>
</evidence>
<protein>
    <submittedName>
        <fullName evidence="10">DNA-binding response regulator</fullName>
    </submittedName>
</protein>
<dbReference type="Gene3D" id="1.10.10.10">
    <property type="entry name" value="Winged helix-like DNA-binding domain superfamily/Winged helix DNA-binding domain"/>
    <property type="match status" value="1"/>
</dbReference>
<dbReference type="EMBL" id="BNJJ01000010">
    <property type="protein sequence ID" value="GHO85972.1"/>
    <property type="molecule type" value="Genomic_DNA"/>
</dbReference>
<dbReference type="InterPro" id="IPR001867">
    <property type="entry name" value="OmpR/PhoB-type_DNA-bd"/>
</dbReference>
<dbReference type="GO" id="GO:0003677">
    <property type="term" value="F:DNA binding"/>
    <property type="evidence" value="ECO:0007669"/>
    <property type="project" value="UniProtKB-KW"/>
</dbReference>
<keyword evidence="3" id="KW-0805">Transcription regulation</keyword>
<evidence type="ECO:0000256" key="5">
    <source>
        <dbReference type="ARBA" id="ARBA00023163"/>
    </source>
</evidence>
<accession>A0ABQ3VJ92</accession>
<dbReference type="SMART" id="SM00862">
    <property type="entry name" value="Trans_reg_C"/>
    <property type="match status" value="1"/>
</dbReference>
<evidence type="ECO:0000256" key="2">
    <source>
        <dbReference type="ARBA" id="ARBA00023012"/>
    </source>
</evidence>
<feature type="domain" description="OmpR/PhoB-type" evidence="9">
    <location>
        <begin position="134"/>
        <end position="231"/>
    </location>
</feature>
<keyword evidence="2" id="KW-0902">Two-component regulatory system</keyword>
<feature type="DNA-binding region" description="OmpR/PhoB-type" evidence="7">
    <location>
        <begin position="134"/>
        <end position="231"/>
    </location>
</feature>
<keyword evidence="1 6" id="KW-0597">Phosphoprotein</keyword>
<dbReference type="InterPro" id="IPR036388">
    <property type="entry name" value="WH-like_DNA-bd_sf"/>
</dbReference>
<feature type="domain" description="Response regulatory" evidence="8">
    <location>
        <begin position="13"/>
        <end position="126"/>
    </location>
</feature>
<keyword evidence="5" id="KW-0804">Transcription</keyword>
<dbReference type="PANTHER" id="PTHR48111:SF1">
    <property type="entry name" value="TWO-COMPONENT RESPONSE REGULATOR ORR33"/>
    <property type="match status" value="1"/>
</dbReference>
<evidence type="ECO:0000313" key="10">
    <source>
        <dbReference type="EMBL" id="GHO85972.1"/>
    </source>
</evidence>
<keyword evidence="4 7" id="KW-0238">DNA-binding</keyword>
<evidence type="ECO:0000256" key="4">
    <source>
        <dbReference type="ARBA" id="ARBA00023125"/>
    </source>
</evidence>
<dbReference type="PROSITE" id="PS50110">
    <property type="entry name" value="RESPONSE_REGULATORY"/>
    <property type="match status" value="1"/>
</dbReference>
<dbReference type="SMART" id="SM00448">
    <property type="entry name" value="REC"/>
    <property type="match status" value="1"/>
</dbReference>
<dbReference type="CDD" id="cd00383">
    <property type="entry name" value="trans_reg_C"/>
    <property type="match status" value="1"/>
</dbReference>
<evidence type="ECO:0000256" key="6">
    <source>
        <dbReference type="PROSITE-ProRule" id="PRU00169"/>
    </source>
</evidence>
<dbReference type="PROSITE" id="PS51755">
    <property type="entry name" value="OMPR_PHOB"/>
    <property type="match status" value="1"/>
</dbReference>
<organism evidence="10 11">
    <name type="scientific">Dictyobacter formicarum</name>
    <dbReference type="NCBI Taxonomy" id="2778368"/>
    <lineage>
        <taxon>Bacteria</taxon>
        <taxon>Bacillati</taxon>
        <taxon>Chloroflexota</taxon>
        <taxon>Ktedonobacteria</taxon>
        <taxon>Ktedonobacterales</taxon>
        <taxon>Dictyobacteraceae</taxon>
        <taxon>Dictyobacter</taxon>
    </lineage>
</organism>
<evidence type="ECO:0000256" key="3">
    <source>
        <dbReference type="ARBA" id="ARBA00023015"/>
    </source>
</evidence>